<gene>
    <name evidence="2" type="ORF">Taro_006756</name>
</gene>
<protein>
    <submittedName>
        <fullName evidence="2">Uncharacterized protein</fullName>
    </submittedName>
</protein>
<evidence type="ECO:0000256" key="1">
    <source>
        <dbReference type="SAM" id="MobiDB-lite"/>
    </source>
</evidence>
<feature type="region of interest" description="Disordered" evidence="1">
    <location>
        <begin position="1"/>
        <end position="24"/>
    </location>
</feature>
<feature type="compositionally biased region" description="Pro residues" evidence="1">
    <location>
        <begin position="1"/>
        <end position="10"/>
    </location>
</feature>
<feature type="compositionally biased region" description="Basic and acidic residues" evidence="1">
    <location>
        <begin position="15"/>
        <end position="24"/>
    </location>
</feature>
<dbReference type="EMBL" id="NMUH01000205">
    <property type="protein sequence ID" value="MQL74400.1"/>
    <property type="molecule type" value="Genomic_DNA"/>
</dbReference>
<keyword evidence="3" id="KW-1185">Reference proteome</keyword>
<accession>A0A843TXX2</accession>
<dbReference type="AlphaFoldDB" id="A0A843TXX2"/>
<evidence type="ECO:0000313" key="2">
    <source>
        <dbReference type="EMBL" id="MQL74400.1"/>
    </source>
</evidence>
<evidence type="ECO:0000313" key="3">
    <source>
        <dbReference type="Proteomes" id="UP000652761"/>
    </source>
</evidence>
<sequence length="102" mass="11344">MTTAPSPPADVRPATAEKSHLEKEGMSFTTEAHYSFCLQKKSAEASYQLATVRKYNTVRKSVRLLFVTTTRLANADRERALPGQETLATENTTTSQLVRCVH</sequence>
<name>A0A843TXX2_COLES</name>
<dbReference type="Proteomes" id="UP000652761">
    <property type="component" value="Unassembled WGS sequence"/>
</dbReference>
<organism evidence="2 3">
    <name type="scientific">Colocasia esculenta</name>
    <name type="common">Wild taro</name>
    <name type="synonym">Arum esculentum</name>
    <dbReference type="NCBI Taxonomy" id="4460"/>
    <lineage>
        <taxon>Eukaryota</taxon>
        <taxon>Viridiplantae</taxon>
        <taxon>Streptophyta</taxon>
        <taxon>Embryophyta</taxon>
        <taxon>Tracheophyta</taxon>
        <taxon>Spermatophyta</taxon>
        <taxon>Magnoliopsida</taxon>
        <taxon>Liliopsida</taxon>
        <taxon>Araceae</taxon>
        <taxon>Aroideae</taxon>
        <taxon>Colocasieae</taxon>
        <taxon>Colocasia</taxon>
    </lineage>
</organism>
<comment type="caution">
    <text evidence="2">The sequence shown here is derived from an EMBL/GenBank/DDBJ whole genome shotgun (WGS) entry which is preliminary data.</text>
</comment>
<proteinExistence type="predicted"/>
<reference evidence="2" key="1">
    <citation type="submission" date="2017-07" db="EMBL/GenBank/DDBJ databases">
        <title>Taro Niue Genome Assembly and Annotation.</title>
        <authorList>
            <person name="Atibalentja N."/>
            <person name="Keating K."/>
            <person name="Fields C.J."/>
        </authorList>
    </citation>
    <scope>NUCLEOTIDE SEQUENCE</scope>
    <source>
        <strain evidence="2">Niue_2</strain>
        <tissue evidence="2">Leaf</tissue>
    </source>
</reference>